<gene>
    <name evidence="2" type="ORF">MGWOODY_Clf651</name>
</gene>
<evidence type="ECO:0000259" key="1">
    <source>
        <dbReference type="Pfam" id="PF02627"/>
    </source>
</evidence>
<reference evidence="2" key="1">
    <citation type="submission" date="2015-10" db="EMBL/GenBank/DDBJ databases">
        <authorList>
            <person name="Gilbert D.G."/>
        </authorList>
    </citation>
    <scope>NUCLEOTIDE SEQUENCE</scope>
</reference>
<organism evidence="2">
    <name type="scientific">hydrothermal vent metagenome</name>
    <dbReference type="NCBI Taxonomy" id="652676"/>
    <lineage>
        <taxon>unclassified sequences</taxon>
        <taxon>metagenomes</taxon>
        <taxon>ecological metagenomes</taxon>
    </lineage>
</organism>
<sequence>MEQESKQPEAWVKIPTEAERRAQIPPGVRASGYDYGFIPAMGRLLSAHKDIGPAFSNLFGTVMFEAGHLTRQEREMVAAVAAVAQDCHY</sequence>
<dbReference type="GO" id="GO:0051920">
    <property type="term" value="F:peroxiredoxin activity"/>
    <property type="evidence" value="ECO:0007669"/>
    <property type="project" value="InterPro"/>
</dbReference>
<feature type="domain" description="Carboxymuconolactone decarboxylase-like" evidence="1">
    <location>
        <begin position="53"/>
        <end position="89"/>
    </location>
</feature>
<name>A0A170QAG9_9ZZZZ</name>
<dbReference type="SUPFAM" id="SSF69118">
    <property type="entry name" value="AhpD-like"/>
    <property type="match status" value="1"/>
</dbReference>
<protein>
    <recommendedName>
        <fullName evidence="1">Carboxymuconolactone decarboxylase-like domain-containing protein</fullName>
    </recommendedName>
</protein>
<dbReference type="Pfam" id="PF02627">
    <property type="entry name" value="CMD"/>
    <property type="match status" value="1"/>
</dbReference>
<evidence type="ECO:0000313" key="2">
    <source>
        <dbReference type="EMBL" id="CUV02887.1"/>
    </source>
</evidence>
<dbReference type="AlphaFoldDB" id="A0A170QAG9"/>
<accession>A0A170QAG9</accession>
<dbReference type="InterPro" id="IPR029032">
    <property type="entry name" value="AhpD-like"/>
</dbReference>
<dbReference type="EMBL" id="FAXA01000332">
    <property type="protein sequence ID" value="CUV02887.1"/>
    <property type="molecule type" value="Genomic_DNA"/>
</dbReference>
<dbReference type="InterPro" id="IPR003779">
    <property type="entry name" value="CMD-like"/>
</dbReference>
<dbReference type="Gene3D" id="1.20.1290.10">
    <property type="entry name" value="AhpD-like"/>
    <property type="match status" value="1"/>
</dbReference>
<proteinExistence type="predicted"/>